<sequence length="312" mass="34904">MKYRHLGNSGLEVSVIGLGTNNFGGRMEFKEAREVLFAAIDEGINFIDTANIYSHGNSEEIIGRSLVDRRDEVLIATKFGMLWEEGPHGKGGSRKHIMDSLEGSLRRLQTDHVDLYQMHRQDPDTPIEETLRALDDAVKDGKVRYIGLSNFDPWRIADAQWTAKHNGYTPFISSQPEYSMIERGVERAVLPVSEKYGLGTLPFFPLAHGFLTGKYRRNEAVPENTRLALTPDAQSRRLSDANFDILDQLEAFVEKRGHTMVELAFAWILNRQSVGSVIAGASTPEQIRQNAGAAEWELTAEEMEELNGILGG</sequence>
<keyword evidence="1" id="KW-0560">Oxidoreductase</keyword>
<dbReference type="PROSITE" id="PS00062">
    <property type="entry name" value="ALDOKETO_REDUCTASE_2"/>
    <property type="match status" value="1"/>
</dbReference>
<keyword evidence="5" id="KW-1185">Reference proteome</keyword>
<dbReference type="AlphaFoldDB" id="A0AAJ5ZG27"/>
<evidence type="ECO:0000256" key="1">
    <source>
        <dbReference type="ARBA" id="ARBA00023002"/>
    </source>
</evidence>
<dbReference type="Proteomes" id="UP001219901">
    <property type="component" value="Chromosome"/>
</dbReference>
<evidence type="ECO:0000313" key="6">
    <source>
        <dbReference type="Proteomes" id="UP001321249"/>
    </source>
</evidence>
<dbReference type="EMBL" id="WMBE01000002">
    <property type="protein sequence ID" value="MDG0866815.1"/>
    <property type="molecule type" value="Genomic_DNA"/>
</dbReference>
<evidence type="ECO:0000313" key="3">
    <source>
        <dbReference type="EMBL" id="MDG0866815.1"/>
    </source>
</evidence>
<dbReference type="InterPro" id="IPR023210">
    <property type="entry name" value="NADP_OxRdtase_dom"/>
</dbReference>
<dbReference type="PRINTS" id="PR00069">
    <property type="entry name" value="ALDKETRDTASE"/>
</dbReference>
<dbReference type="InterPro" id="IPR050523">
    <property type="entry name" value="AKR_Detox_Biosynth"/>
</dbReference>
<dbReference type="EMBL" id="CP046147">
    <property type="protein sequence ID" value="WFG38237.1"/>
    <property type="molecule type" value="Genomic_DNA"/>
</dbReference>
<evidence type="ECO:0000313" key="4">
    <source>
        <dbReference type="EMBL" id="WFG38237.1"/>
    </source>
</evidence>
<dbReference type="InterPro" id="IPR036812">
    <property type="entry name" value="NAD(P)_OxRdtase_dom_sf"/>
</dbReference>
<dbReference type="InterPro" id="IPR018170">
    <property type="entry name" value="Aldo/ket_reductase_CS"/>
</dbReference>
<reference evidence="5" key="3">
    <citation type="submission" date="2023-06" db="EMBL/GenBank/DDBJ databases">
        <title>Pangenomics reveal diversification of enzyme families and niche specialization in globally abundant SAR202 bacteria.</title>
        <authorList>
            <person name="Saw J.H.W."/>
        </authorList>
    </citation>
    <scope>NUCLEOTIDE SEQUENCE [LARGE SCALE GENOMIC DNA]</scope>
    <source>
        <strain evidence="5">JH1073</strain>
    </source>
</reference>
<reference evidence="5 6" key="1">
    <citation type="submission" date="2019-11" db="EMBL/GenBank/DDBJ databases">
        <authorList>
            <person name="Cho J.-C."/>
        </authorList>
    </citation>
    <scope>NUCLEOTIDE SEQUENCE [LARGE SCALE GENOMIC DNA]</scope>
    <source>
        <strain evidence="4 5">JH1073</strain>
        <strain evidence="3 6">JH702</strain>
    </source>
</reference>
<dbReference type="Proteomes" id="UP001321249">
    <property type="component" value="Unassembled WGS sequence"/>
</dbReference>
<evidence type="ECO:0000313" key="5">
    <source>
        <dbReference type="Proteomes" id="UP001219901"/>
    </source>
</evidence>
<dbReference type="FunFam" id="3.20.20.100:FF:000004">
    <property type="entry name" value="Oxidoreductase, aldo/keto reductase"/>
    <property type="match status" value="1"/>
</dbReference>
<organism evidence="4 5">
    <name type="scientific">Candidatus Lucifugimonas marina</name>
    <dbReference type="NCBI Taxonomy" id="3038979"/>
    <lineage>
        <taxon>Bacteria</taxon>
        <taxon>Bacillati</taxon>
        <taxon>Chloroflexota</taxon>
        <taxon>Dehalococcoidia</taxon>
        <taxon>SAR202 cluster</taxon>
        <taxon>Candidatus Lucifugimonadales</taxon>
        <taxon>Candidatus Lucifugimonadaceae</taxon>
        <taxon>Candidatus Lucifugimonas</taxon>
    </lineage>
</organism>
<evidence type="ECO:0000259" key="2">
    <source>
        <dbReference type="Pfam" id="PF00248"/>
    </source>
</evidence>
<accession>A0AAJ5ZG27</accession>
<dbReference type="InterPro" id="IPR020471">
    <property type="entry name" value="AKR"/>
</dbReference>
<feature type="domain" description="NADP-dependent oxidoreductase" evidence="2">
    <location>
        <begin position="16"/>
        <end position="309"/>
    </location>
</feature>
<dbReference type="PANTHER" id="PTHR43364">
    <property type="entry name" value="NADH-SPECIFIC METHYLGLYOXAL REDUCTASE-RELATED"/>
    <property type="match status" value="1"/>
</dbReference>
<dbReference type="GO" id="GO:0016491">
    <property type="term" value="F:oxidoreductase activity"/>
    <property type="evidence" value="ECO:0007669"/>
    <property type="project" value="UniProtKB-KW"/>
</dbReference>
<protein>
    <submittedName>
        <fullName evidence="4">Aldo/keto reductase</fullName>
    </submittedName>
</protein>
<dbReference type="GO" id="GO:0005829">
    <property type="term" value="C:cytosol"/>
    <property type="evidence" value="ECO:0007669"/>
    <property type="project" value="UniProtKB-ARBA"/>
</dbReference>
<dbReference type="Gene3D" id="3.20.20.100">
    <property type="entry name" value="NADP-dependent oxidoreductase domain"/>
    <property type="match status" value="1"/>
</dbReference>
<gene>
    <name evidence="3" type="ORF">GKO46_06965</name>
    <name evidence="4" type="ORF">GKO48_00970</name>
</gene>
<dbReference type="SUPFAM" id="SSF51430">
    <property type="entry name" value="NAD(P)-linked oxidoreductase"/>
    <property type="match status" value="1"/>
</dbReference>
<dbReference type="Pfam" id="PF00248">
    <property type="entry name" value="Aldo_ket_red"/>
    <property type="match status" value="1"/>
</dbReference>
<dbReference type="RefSeq" id="WP_342824564.1">
    <property type="nucleotide sequence ID" value="NZ_CP046146.1"/>
</dbReference>
<proteinExistence type="predicted"/>
<name>A0AAJ5ZG27_9CHLR</name>
<reference evidence="4" key="2">
    <citation type="journal article" date="2023" name="Nat. Commun.">
        <title>Cultivation of marine bacteria of the SAR202 clade.</title>
        <authorList>
            <person name="Lim Y."/>
            <person name="Seo J.H."/>
            <person name="Giovannoni S.J."/>
            <person name="Kang I."/>
            <person name="Cho J.C."/>
        </authorList>
    </citation>
    <scope>NUCLEOTIDE SEQUENCE</scope>
    <source>
        <strain evidence="4">JH1073</strain>
    </source>
</reference>
<dbReference type="PANTHER" id="PTHR43364:SF4">
    <property type="entry name" value="NAD(P)-LINKED OXIDOREDUCTASE SUPERFAMILY PROTEIN"/>
    <property type="match status" value="1"/>
</dbReference>